<evidence type="ECO:0000256" key="1">
    <source>
        <dbReference type="SAM" id="MobiDB-lite"/>
    </source>
</evidence>
<dbReference type="SUPFAM" id="SSF140453">
    <property type="entry name" value="EsxAB dimer-like"/>
    <property type="match status" value="1"/>
</dbReference>
<sequence length="187" mass="19693">MSEGKAAGSDGKATGDDRLPEPDGAKLPLSPDEIERHQVLPGWEGHYTAPSAGSTADPLNRPQLRPDPPGLLQPPPSGGRPVDLKIAPGVLKKAAGQIDDIYNHFYKPAASLEEPALKAVGALEGLGSARAVRLALRQWERQAGTVTAWLAHIAESLRSSDGTYTRADTAVGHTAGQVRVRSALENC</sequence>
<comment type="caution">
    <text evidence="2">The sequence shown here is derived from an EMBL/GenBank/DDBJ whole genome shotgun (WGS) entry which is preliminary data.</text>
</comment>
<feature type="region of interest" description="Disordered" evidence="1">
    <location>
        <begin position="1"/>
        <end position="83"/>
    </location>
</feature>
<dbReference type="Gene3D" id="1.10.287.1060">
    <property type="entry name" value="ESAT-6-like"/>
    <property type="match status" value="1"/>
</dbReference>
<dbReference type="RefSeq" id="WP_344358202.1">
    <property type="nucleotide sequence ID" value="NZ_BAAASR010000007.1"/>
</dbReference>
<keyword evidence="3" id="KW-1185">Reference proteome</keyword>
<feature type="compositionally biased region" description="Pro residues" evidence="1">
    <location>
        <begin position="65"/>
        <end position="78"/>
    </location>
</feature>
<proteinExistence type="predicted"/>
<protein>
    <submittedName>
        <fullName evidence="2">Uncharacterized protein</fullName>
    </submittedName>
</protein>
<accession>A0ABN3LK21</accession>
<evidence type="ECO:0000313" key="3">
    <source>
        <dbReference type="Proteomes" id="UP001499942"/>
    </source>
</evidence>
<name>A0ABN3LK21_9ACTN</name>
<feature type="compositionally biased region" description="Basic and acidic residues" evidence="1">
    <location>
        <begin position="13"/>
        <end position="24"/>
    </location>
</feature>
<organism evidence="2 3">
    <name type="scientific">Streptomyces gobitricini</name>
    <dbReference type="NCBI Taxonomy" id="68211"/>
    <lineage>
        <taxon>Bacteria</taxon>
        <taxon>Bacillati</taxon>
        <taxon>Actinomycetota</taxon>
        <taxon>Actinomycetes</taxon>
        <taxon>Kitasatosporales</taxon>
        <taxon>Streptomycetaceae</taxon>
        <taxon>Streptomyces</taxon>
    </lineage>
</organism>
<gene>
    <name evidence="2" type="ORF">GCM10010393_16010</name>
</gene>
<dbReference type="Proteomes" id="UP001499942">
    <property type="component" value="Unassembled WGS sequence"/>
</dbReference>
<dbReference type="EMBL" id="BAAASR010000007">
    <property type="protein sequence ID" value="GAA2485756.1"/>
    <property type="molecule type" value="Genomic_DNA"/>
</dbReference>
<evidence type="ECO:0000313" key="2">
    <source>
        <dbReference type="EMBL" id="GAA2485756.1"/>
    </source>
</evidence>
<dbReference type="InterPro" id="IPR036689">
    <property type="entry name" value="ESAT-6-like_sf"/>
</dbReference>
<reference evidence="2 3" key="1">
    <citation type="journal article" date="2019" name="Int. J. Syst. Evol. Microbiol.">
        <title>The Global Catalogue of Microorganisms (GCM) 10K type strain sequencing project: providing services to taxonomists for standard genome sequencing and annotation.</title>
        <authorList>
            <consortium name="The Broad Institute Genomics Platform"/>
            <consortium name="The Broad Institute Genome Sequencing Center for Infectious Disease"/>
            <person name="Wu L."/>
            <person name="Ma J."/>
        </authorList>
    </citation>
    <scope>NUCLEOTIDE SEQUENCE [LARGE SCALE GENOMIC DNA]</scope>
    <source>
        <strain evidence="2 3">JCM 5062</strain>
    </source>
</reference>